<dbReference type="Gene3D" id="3.30.70.920">
    <property type="match status" value="1"/>
</dbReference>
<dbReference type="InterPro" id="IPR011008">
    <property type="entry name" value="Dimeric_a/b-barrel"/>
</dbReference>
<gene>
    <name evidence="5" type="ORF">JM658_09780</name>
</gene>
<dbReference type="SMART" id="SM00344">
    <property type="entry name" value="HTH_ASNC"/>
    <property type="match status" value="1"/>
</dbReference>
<dbReference type="Proteomes" id="UP000829517">
    <property type="component" value="Unassembled WGS sequence"/>
</dbReference>
<name>A0ABS9J3W2_9FLAO</name>
<dbReference type="EMBL" id="JAETXX010000005">
    <property type="protein sequence ID" value="MCF8715113.1"/>
    <property type="molecule type" value="Genomic_DNA"/>
</dbReference>
<dbReference type="InterPro" id="IPR019885">
    <property type="entry name" value="Tscrpt_reg_HTH_AsnC-type_CS"/>
</dbReference>
<dbReference type="PANTHER" id="PTHR30154:SF53">
    <property type="entry name" value="HTH-TYPE TRANSCRIPTIONAL REGULATOR LRPC"/>
    <property type="match status" value="1"/>
</dbReference>
<keyword evidence="2" id="KW-0238">DNA-binding</keyword>
<evidence type="ECO:0000313" key="6">
    <source>
        <dbReference type="Proteomes" id="UP000829517"/>
    </source>
</evidence>
<keyword evidence="3" id="KW-0804">Transcription</keyword>
<dbReference type="InterPro" id="IPR000485">
    <property type="entry name" value="AsnC-type_HTH_dom"/>
</dbReference>
<dbReference type="PANTHER" id="PTHR30154">
    <property type="entry name" value="LEUCINE-RESPONSIVE REGULATORY PROTEIN"/>
    <property type="match status" value="1"/>
</dbReference>
<dbReference type="PRINTS" id="PR00033">
    <property type="entry name" value="HTHASNC"/>
</dbReference>
<dbReference type="Gene3D" id="1.10.10.10">
    <property type="entry name" value="Winged helix-like DNA-binding domain superfamily/Winged helix DNA-binding domain"/>
    <property type="match status" value="1"/>
</dbReference>
<proteinExistence type="predicted"/>
<dbReference type="SUPFAM" id="SSF46785">
    <property type="entry name" value="Winged helix' DNA-binding domain"/>
    <property type="match status" value="1"/>
</dbReference>
<dbReference type="Pfam" id="PF13404">
    <property type="entry name" value="HTH_AsnC-type"/>
    <property type="match status" value="1"/>
</dbReference>
<dbReference type="PROSITE" id="PS00519">
    <property type="entry name" value="HTH_ASNC_1"/>
    <property type="match status" value="1"/>
</dbReference>
<reference evidence="5 6" key="1">
    <citation type="submission" date="2021-01" db="EMBL/GenBank/DDBJ databases">
        <title>Genome sequencing of Joostella atrarenae M1-2 (= KCTC 23194).</title>
        <authorList>
            <person name="Zakaria M.R."/>
            <person name="Lam M.Q."/>
            <person name="Chong C.S."/>
        </authorList>
    </citation>
    <scope>NUCLEOTIDE SEQUENCE [LARGE SCALE GENOMIC DNA]</scope>
    <source>
        <strain evidence="5 6">M1-2</strain>
    </source>
</reference>
<organism evidence="5 6">
    <name type="scientific">Joostella atrarenae</name>
    <dbReference type="NCBI Taxonomy" id="679257"/>
    <lineage>
        <taxon>Bacteria</taxon>
        <taxon>Pseudomonadati</taxon>
        <taxon>Bacteroidota</taxon>
        <taxon>Flavobacteriia</taxon>
        <taxon>Flavobacteriales</taxon>
        <taxon>Flavobacteriaceae</taxon>
        <taxon>Joostella</taxon>
    </lineage>
</organism>
<dbReference type="PROSITE" id="PS50956">
    <property type="entry name" value="HTH_ASNC_2"/>
    <property type="match status" value="1"/>
</dbReference>
<evidence type="ECO:0000256" key="1">
    <source>
        <dbReference type="ARBA" id="ARBA00023015"/>
    </source>
</evidence>
<evidence type="ECO:0000256" key="3">
    <source>
        <dbReference type="ARBA" id="ARBA00023163"/>
    </source>
</evidence>
<comment type="caution">
    <text evidence="5">The sequence shown here is derived from an EMBL/GenBank/DDBJ whole genome shotgun (WGS) entry which is preliminary data.</text>
</comment>
<accession>A0ABS9J3W2</accession>
<sequence>MKIDELNWAILRLLQQNARFTNAEIGRQIGLSSPAVAERIKKLEDLGVIGGYRAEVNHIETGYQLKAFVTLRAFMGKLKPFLEKVKEFKEVLNCYRITGNENLVMEVVLYDQFHLEEFIDKLITYGEVRTSIVLSNVVENQPIGRNR</sequence>
<keyword evidence="6" id="KW-1185">Reference proteome</keyword>
<dbReference type="CDD" id="cd00090">
    <property type="entry name" value="HTH_ARSR"/>
    <property type="match status" value="1"/>
</dbReference>
<dbReference type="Pfam" id="PF01037">
    <property type="entry name" value="AsnC_trans_reg"/>
    <property type="match status" value="1"/>
</dbReference>
<evidence type="ECO:0000259" key="4">
    <source>
        <dbReference type="PROSITE" id="PS50956"/>
    </source>
</evidence>
<dbReference type="SUPFAM" id="SSF54909">
    <property type="entry name" value="Dimeric alpha+beta barrel"/>
    <property type="match status" value="1"/>
</dbReference>
<evidence type="ECO:0000256" key="2">
    <source>
        <dbReference type="ARBA" id="ARBA00023125"/>
    </source>
</evidence>
<dbReference type="InterPro" id="IPR036390">
    <property type="entry name" value="WH_DNA-bd_sf"/>
</dbReference>
<dbReference type="InterPro" id="IPR019888">
    <property type="entry name" value="Tscrpt_reg_AsnC-like"/>
</dbReference>
<protein>
    <submittedName>
        <fullName evidence="5">Lrp/AsnC family transcriptional regulator</fullName>
    </submittedName>
</protein>
<dbReference type="InterPro" id="IPR019887">
    <property type="entry name" value="Tscrpt_reg_AsnC/Lrp_C"/>
</dbReference>
<feature type="domain" description="HTH asnC-type" evidence="4">
    <location>
        <begin position="3"/>
        <end position="64"/>
    </location>
</feature>
<keyword evidence="1" id="KW-0805">Transcription regulation</keyword>
<dbReference type="InterPro" id="IPR011991">
    <property type="entry name" value="ArsR-like_HTH"/>
</dbReference>
<evidence type="ECO:0000313" key="5">
    <source>
        <dbReference type="EMBL" id="MCF8715113.1"/>
    </source>
</evidence>
<dbReference type="InterPro" id="IPR036388">
    <property type="entry name" value="WH-like_DNA-bd_sf"/>
</dbReference>
<dbReference type="RefSeq" id="WP_236959079.1">
    <property type="nucleotide sequence ID" value="NZ_JAETXX010000005.1"/>
</dbReference>